<reference evidence="8 9" key="1">
    <citation type="submission" date="2009-11" db="EMBL/GenBank/DDBJ databases">
        <title>Annotation of Allomyces macrogynus ATCC 38327.</title>
        <authorList>
            <consortium name="The Broad Institute Genome Sequencing Platform"/>
            <person name="Russ C."/>
            <person name="Cuomo C."/>
            <person name="Burger G."/>
            <person name="Gray M.W."/>
            <person name="Holland P.W.H."/>
            <person name="King N."/>
            <person name="Lang F.B.F."/>
            <person name="Roger A.J."/>
            <person name="Ruiz-Trillo I."/>
            <person name="Young S.K."/>
            <person name="Zeng Q."/>
            <person name="Gargeya S."/>
            <person name="Fitzgerald M."/>
            <person name="Haas B."/>
            <person name="Abouelleil A."/>
            <person name="Alvarado L."/>
            <person name="Arachchi H.M."/>
            <person name="Berlin A."/>
            <person name="Chapman S.B."/>
            <person name="Gearin G."/>
            <person name="Goldberg J."/>
            <person name="Griggs A."/>
            <person name="Gujja S."/>
            <person name="Hansen M."/>
            <person name="Heiman D."/>
            <person name="Howarth C."/>
            <person name="Larimer J."/>
            <person name="Lui A."/>
            <person name="MacDonald P.J.P."/>
            <person name="McCowen C."/>
            <person name="Montmayeur A."/>
            <person name="Murphy C."/>
            <person name="Neiman D."/>
            <person name="Pearson M."/>
            <person name="Priest M."/>
            <person name="Roberts A."/>
            <person name="Saif S."/>
            <person name="Shea T."/>
            <person name="Sisk P."/>
            <person name="Stolte C."/>
            <person name="Sykes S."/>
            <person name="Wortman J."/>
            <person name="Nusbaum C."/>
            <person name="Birren B."/>
        </authorList>
    </citation>
    <scope>NUCLEOTIDE SEQUENCE [LARGE SCALE GENOMIC DNA]</scope>
    <source>
        <strain evidence="8 9">ATCC 38327</strain>
    </source>
</reference>
<proteinExistence type="inferred from homology"/>
<reference evidence="9" key="2">
    <citation type="submission" date="2009-11" db="EMBL/GenBank/DDBJ databases">
        <title>The Genome Sequence of Allomyces macrogynus strain ATCC 38327.</title>
        <authorList>
            <consortium name="The Broad Institute Genome Sequencing Platform"/>
            <person name="Russ C."/>
            <person name="Cuomo C."/>
            <person name="Shea T."/>
            <person name="Young S.K."/>
            <person name="Zeng Q."/>
            <person name="Koehrsen M."/>
            <person name="Haas B."/>
            <person name="Borodovsky M."/>
            <person name="Guigo R."/>
            <person name="Alvarado L."/>
            <person name="Berlin A."/>
            <person name="Borenstein D."/>
            <person name="Chen Z."/>
            <person name="Engels R."/>
            <person name="Freedman E."/>
            <person name="Gellesch M."/>
            <person name="Goldberg J."/>
            <person name="Griggs A."/>
            <person name="Gujja S."/>
            <person name="Heiman D."/>
            <person name="Hepburn T."/>
            <person name="Howarth C."/>
            <person name="Jen D."/>
            <person name="Larson L."/>
            <person name="Lewis B."/>
            <person name="Mehta T."/>
            <person name="Park D."/>
            <person name="Pearson M."/>
            <person name="Roberts A."/>
            <person name="Saif S."/>
            <person name="Shenoy N."/>
            <person name="Sisk P."/>
            <person name="Stolte C."/>
            <person name="Sykes S."/>
            <person name="Walk T."/>
            <person name="White J."/>
            <person name="Yandava C."/>
            <person name="Burger G."/>
            <person name="Gray M.W."/>
            <person name="Holland P.W.H."/>
            <person name="King N."/>
            <person name="Lang F.B.F."/>
            <person name="Roger A.J."/>
            <person name="Ruiz-Trillo I."/>
            <person name="Lander E."/>
            <person name="Nusbaum C."/>
        </authorList>
    </citation>
    <scope>NUCLEOTIDE SEQUENCE [LARGE SCALE GENOMIC DNA]</scope>
    <source>
        <strain evidence="9">ATCC 38327</strain>
    </source>
</reference>
<dbReference type="SUPFAM" id="SSF51905">
    <property type="entry name" value="FAD/NAD(P)-binding domain"/>
    <property type="match status" value="1"/>
</dbReference>
<comment type="similarity">
    <text evidence="1">Belongs to the paxM FAD-dependent monooxygenase family.</text>
</comment>
<evidence type="ECO:0000313" key="8">
    <source>
        <dbReference type="EMBL" id="KNE72823.1"/>
    </source>
</evidence>
<keyword evidence="2" id="KW-0285">Flavoprotein</keyword>
<dbReference type="InterPro" id="IPR002938">
    <property type="entry name" value="FAD-bd"/>
</dbReference>
<keyword evidence="4" id="KW-0560">Oxidoreductase</keyword>
<dbReference type="Proteomes" id="UP000054350">
    <property type="component" value="Unassembled WGS sequence"/>
</dbReference>
<dbReference type="Pfam" id="PF01494">
    <property type="entry name" value="FAD_binding_3"/>
    <property type="match status" value="1"/>
</dbReference>
<dbReference type="InterPro" id="IPR050493">
    <property type="entry name" value="FAD-dep_Monooxygenase_BioMet"/>
</dbReference>
<dbReference type="PANTHER" id="PTHR13789">
    <property type="entry name" value="MONOOXYGENASE"/>
    <property type="match status" value="1"/>
</dbReference>
<dbReference type="VEuPathDB" id="FungiDB:AMAG_16927"/>
<feature type="domain" description="FAD-binding" evidence="7">
    <location>
        <begin position="21"/>
        <end position="463"/>
    </location>
</feature>
<accession>A0A0L0TD36</accession>
<keyword evidence="5" id="KW-0503">Monooxygenase</keyword>
<evidence type="ECO:0000256" key="2">
    <source>
        <dbReference type="ARBA" id="ARBA00022630"/>
    </source>
</evidence>
<evidence type="ECO:0000256" key="3">
    <source>
        <dbReference type="ARBA" id="ARBA00022827"/>
    </source>
</evidence>
<evidence type="ECO:0000256" key="4">
    <source>
        <dbReference type="ARBA" id="ARBA00023002"/>
    </source>
</evidence>
<evidence type="ECO:0000256" key="1">
    <source>
        <dbReference type="ARBA" id="ARBA00007992"/>
    </source>
</evidence>
<protein>
    <recommendedName>
        <fullName evidence="7">FAD-binding domain-containing protein</fullName>
    </recommendedName>
</protein>
<dbReference type="GO" id="GO:0071949">
    <property type="term" value="F:FAD binding"/>
    <property type="evidence" value="ECO:0007669"/>
    <property type="project" value="InterPro"/>
</dbReference>
<dbReference type="PANTHER" id="PTHR13789:SF309">
    <property type="entry name" value="PUTATIVE (AFU_ORTHOLOGUE AFUA_6G14510)-RELATED"/>
    <property type="match status" value="1"/>
</dbReference>
<dbReference type="PRINTS" id="PR00420">
    <property type="entry name" value="RNGMNOXGNASE"/>
</dbReference>
<dbReference type="AlphaFoldDB" id="A0A0L0TD36"/>
<dbReference type="GO" id="GO:0004497">
    <property type="term" value="F:monooxygenase activity"/>
    <property type="evidence" value="ECO:0007669"/>
    <property type="project" value="UniProtKB-KW"/>
</dbReference>
<feature type="compositionally biased region" description="Low complexity" evidence="6">
    <location>
        <begin position="668"/>
        <end position="688"/>
    </location>
</feature>
<feature type="region of interest" description="Disordered" evidence="6">
    <location>
        <begin position="729"/>
        <end position="767"/>
    </location>
</feature>
<name>A0A0L0TD36_ALLM3</name>
<feature type="compositionally biased region" description="Low complexity" evidence="6">
    <location>
        <begin position="635"/>
        <end position="648"/>
    </location>
</feature>
<dbReference type="InterPro" id="IPR036188">
    <property type="entry name" value="FAD/NAD-bd_sf"/>
</dbReference>
<dbReference type="OrthoDB" id="10029326at2759"/>
<sequence length="777" mass="83383">MAHTCAFGDLTSHIFPPPEFAIIGAGVGGLVTAAMFERARIPYVVLEKRENDAHLDGADVALYPTSIQILSELGVPATFWPEHSSPVKSVHICRAKTAKDTTPAANGHSRPVAPMPLASGNGKYHDPVHAAASNSLVSLADTIKMGAAAQSGYGGDAPLLTPAQAAISTLAAPPPIKTLNFDNILGEHQVMRMTNRRALMRELQRLVPRSKCLLGATVIQLTEQAKHIELIFTYQSAFAQLTVPIVIGADGVKSVARQTVQRGANNMARPPRYAGEICWRGSIDFTREEKDPVLAALKAQLSDLFVKEDWQKPNSVSLYYARDRRSSWGFLNESGSVGYWWVRERWAGSRDEFTAMQRKQEDMPQWPEPLRSLYRLTNQHDYYLQPIVDREHDRATSEWHTARCVLLGDAAHPATPELFQGANLAVEDAAMLAGLIASCPPSTPPAKIFAEFAAKRLKHVTRIQKMSYSQTKLSQLQSKPTVMLRNAALKLIPTRLLESRLRKTAAWDPNAASVVHAVTHGPGSGASAVGVASSRASIASSSASVRWAHGSSAESDAVSVHSAIAPASPSPSVLATATPSARSTARYAAGRAVTAPSSARTSYESSSDDPGTPRAGTNAALLGRPSLSNLRTANAKPAPTSPARAPSPRGRRSGSFAMPWSRHHRRPSAGSLPSPATTSASTSASSSRSPHRTTGRHGGYELDDAASVNDQDLFDALDDMEDAELGMAELSVEDEDEDEDVPVGARGRQGKPRPRTVMRTPPMSPLDSAAFMEGISL</sequence>
<feature type="compositionally biased region" description="Acidic residues" evidence="6">
    <location>
        <begin position="731"/>
        <end position="741"/>
    </location>
</feature>
<dbReference type="EMBL" id="GG745384">
    <property type="protein sequence ID" value="KNE72823.1"/>
    <property type="molecule type" value="Genomic_DNA"/>
</dbReference>
<evidence type="ECO:0000256" key="6">
    <source>
        <dbReference type="SAM" id="MobiDB-lite"/>
    </source>
</evidence>
<dbReference type="eggNOG" id="KOG2614">
    <property type="taxonomic scope" value="Eukaryota"/>
</dbReference>
<dbReference type="Gene3D" id="3.50.50.60">
    <property type="entry name" value="FAD/NAD(P)-binding domain"/>
    <property type="match status" value="2"/>
</dbReference>
<feature type="compositionally biased region" description="Polar residues" evidence="6">
    <location>
        <begin position="595"/>
        <end position="609"/>
    </location>
</feature>
<evidence type="ECO:0000256" key="5">
    <source>
        <dbReference type="ARBA" id="ARBA00023033"/>
    </source>
</evidence>
<dbReference type="STRING" id="578462.A0A0L0TD36"/>
<organism evidence="8 9">
    <name type="scientific">Allomyces macrogynus (strain ATCC 38327)</name>
    <name type="common">Allomyces javanicus var. macrogynus</name>
    <dbReference type="NCBI Taxonomy" id="578462"/>
    <lineage>
        <taxon>Eukaryota</taxon>
        <taxon>Fungi</taxon>
        <taxon>Fungi incertae sedis</taxon>
        <taxon>Blastocladiomycota</taxon>
        <taxon>Blastocladiomycetes</taxon>
        <taxon>Blastocladiales</taxon>
        <taxon>Blastocladiaceae</taxon>
        <taxon>Allomyces</taxon>
    </lineage>
</organism>
<evidence type="ECO:0000259" key="7">
    <source>
        <dbReference type="Pfam" id="PF01494"/>
    </source>
</evidence>
<evidence type="ECO:0000313" key="9">
    <source>
        <dbReference type="Proteomes" id="UP000054350"/>
    </source>
</evidence>
<keyword evidence="3" id="KW-0274">FAD</keyword>
<feature type="region of interest" description="Disordered" evidence="6">
    <location>
        <begin position="587"/>
        <end position="707"/>
    </location>
</feature>
<gene>
    <name evidence="8" type="ORF">AMAG_16927</name>
</gene>
<keyword evidence="9" id="KW-1185">Reference proteome</keyword>